<evidence type="ECO:0000256" key="8">
    <source>
        <dbReference type="SAM" id="Phobius"/>
    </source>
</evidence>
<dbReference type="PANTHER" id="PTHR30574">
    <property type="entry name" value="INNER MEMBRANE PROTEIN YEDE"/>
    <property type="match status" value="1"/>
</dbReference>
<feature type="transmembrane region" description="Helical" evidence="8">
    <location>
        <begin position="315"/>
        <end position="332"/>
    </location>
</feature>
<dbReference type="InterPro" id="IPR007272">
    <property type="entry name" value="Sulf_transp_TsuA/YedE"/>
</dbReference>
<comment type="caution">
    <text evidence="9">The sequence shown here is derived from an EMBL/GenBank/DDBJ whole genome shotgun (WGS) entry which is preliminary data.</text>
</comment>
<feature type="transmembrane region" description="Helical" evidence="8">
    <location>
        <begin position="40"/>
        <end position="58"/>
    </location>
</feature>
<feature type="transmembrane region" description="Helical" evidence="8">
    <location>
        <begin position="79"/>
        <end position="99"/>
    </location>
</feature>
<keyword evidence="7 8" id="KW-0472">Membrane</keyword>
<evidence type="ECO:0000256" key="7">
    <source>
        <dbReference type="ARBA" id="ARBA00023136"/>
    </source>
</evidence>
<keyword evidence="6 8" id="KW-1133">Transmembrane helix</keyword>
<dbReference type="Pfam" id="PF04143">
    <property type="entry name" value="Sulf_transp"/>
    <property type="match status" value="1"/>
</dbReference>
<keyword evidence="5 8" id="KW-0812">Transmembrane</keyword>
<evidence type="ECO:0000256" key="2">
    <source>
        <dbReference type="ARBA" id="ARBA00022448"/>
    </source>
</evidence>
<evidence type="ECO:0000256" key="1">
    <source>
        <dbReference type="ARBA" id="ARBA00004429"/>
    </source>
</evidence>
<feature type="transmembrane region" description="Helical" evidence="8">
    <location>
        <begin position="157"/>
        <end position="177"/>
    </location>
</feature>
<proteinExistence type="predicted"/>
<feature type="transmembrane region" description="Helical" evidence="8">
    <location>
        <begin position="12"/>
        <end position="34"/>
    </location>
</feature>
<evidence type="ECO:0000256" key="3">
    <source>
        <dbReference type="ARBA" id="ARBA00022475"/>
    </source>
</evidence>
<gene>
    <name evidence="9" type="ORF">TRFO_25454</name>
</gene>
<keyword evidence="2" id="KW-0813">Transport</keyword>
<sequence length="409" mass="45684">MDEEPKKEWIRPWWLILIAGILYGVWTLATFLGGSNWRRGFLFLISGLIGFVLKYGPFGFTCSFRSMLSSGNFTQMRDMFFMIIVSTFFINIFQIKNWVKHPLFFPEKDTFGLAHTPIGASLAIGSFFFGIGMQLGSGCATGTLVGMGEGAVKSWIVIWFFIIGATVGATNSCYNWWSNLPQIEVAAIHWGYIILILVVLLLMTYLFDYVHFKINTKNQQNINHAELLMSLDSPDDETSKVGDKFVYFNLRNFLVDVALALLIAFFFLCDGQAIGVMGIFPAIGGQVLKWFGAKVDKWDYFIARPLPKNFMDADIFVSDLFIIFGAFLASSIKRDFGILKPWPEYIKGIFGGFLMGLGGRMSGGCNIGSMLSGINSCSLHGFVWMGCAIVGSACVIVVDALIEYIKRVR</sequence>
<feature type="transmembrane region" description="Helical" evidence="8">
    <location>
        <begin position="189"/>
        <end position="207"/>
    </location>
</feature>
<organism evidence="9 10">
    <name type="scientific">Tritrichomonas foetus</name>
    <dbReference type="NCBI Taxonomy" id="1144522"/>
    <lineage>
        <taxon>Eukaryota</taxon>
        <taxon>Metamonada</taxon>
        <taxon>Parabasalia</taxon>
        <taxon>Tritrichomonadida</taxon>
        <taxon>Tritrichomonadidae</taxon>
        <taxon>Tritrichomonas</taxon>
    </lineage>
</organism>
<feature type="transmembrane region" description="Helical" evidence="8">
    <location>
        <begin position="253"/>
        <end position="280"/>
    </location>
</feature>
<dbReference type="PANTHER" id="PTHR30574:SF1">
    <property type="entry name" value="SULPHUR TRANSPORT DOMAIN-CONTAINING PROTEIN"/>
    <property type="match status" value="1"/>
</dbReference>
<feature type="transmembrane region" description="Helical" evidence="8">
    <location>
        <begin position="344"/>
        <end position="362"/>
    </location>
</feature>
<keyword evidence="3" id="KW-1003">Cell membrane</keyword>
<dbReference type="OrthoDB" id="10265325at2759"/>
<dbReference type="AlphaFoldDB" id="A0A1J4KAM5"/>
<dbReference type="Proteomes" id="UP000179807">
    <property type="component" value="Unassembled WGS sequence"/>
</dbReference>
<keyword evidence="10" id="KW-1185">Reference proteome</keyword>
<keyword evidence="4" id="KW-0997">Cell inner membrane</keyword>
<dbReference type="RefSeq" id="XP_068359637.1">
    <property type="nucleotide sequence ID" value="XM_068504364.1"/>
</dbReference>
<accession>A0A1J4KAM5</accession>
<name>A0A1J4KAM5_9EUKA</name>
<dbReference type="EMBL" id="MLAK01000724">
    <property type="protein sequence ID" value="OHT06501.1"/>
    <property type="molecule type" value="Genomic_DNA"/>
</dbReference>
<dbReference type="GeneID" id="94839068"/>
<evidence type="ECO:0000256" key="6">
    <source>
        <dbReference type="ARBA" id="ARBA00022989"/>
    </source>
</evidence>
<feature type="transmembrane region" description="Helical" evidence="8">
    <location>
        <begin position="382"/>
        <end position="402"/>
    </location>
</feature>
<dbReference type="VEuPathDB" id="TrichDB:TRFO_25454"/>
<comment type="subcellular location">
    <subcellularLocation>
        <location evidence="1">Cell inner membrane</location>
        <topology evidence="1">Multi-pass membrane protein</topology>
    </subcellularLocation>
</comment>
<evidence type="ECO:0000256" key="5">
    <source>
        <dbReference type="ARBA" id="ARBA00022692"/>
    </source>
</evidence>
<dbReference type="GO" id="GO:0005886">
    <property type="term" value="C:plasma membrane"/>
    <property type="evidence" value="ECO:0007669"/>
    <property type="project" value="UniProtKB-SubCell"/>
</dbReference>
<reference evidence="9" key="1">
    <citation type="submission" date="2016-10" db="EMBL/GenBank/DDBJ databases">
        <authorList>
            <person name="Benchimol M."/>
            <person name="Almeida L.G."/>
            <person name="Vasconcelos A.T."/>
            <person name="Perreira-Neves A."/>
            <person name="Rosa I.A."/>
            <person name="Tasca T."/>
            <person name="Bogo M.R."/>
            <person name="de Souza W."/>
        </authorList>
    </citation>
    <scope>NUCLEOTIDE SEQUENCE [LARGE SCALE GENOMIC DNA]</scope>
    <source>
        <strain evidence="9">K</strain>
    </source>
</reference>
<evidence type="ECO:0000256" key="4">
    <source>
        <dbReference type="ARBA" id="ARBA00022519"/>
    </source>
</evidence>
<evidence type="ECO:0000313" key="9">
    <source>
        <dbReference type="EMBL" id="OHT06501.1"/>
    </source>
</evidence>
<feature type="transmembrane region" description="Helical" evidence="8">
    <location>
        <begin position="119"/>
        <end position="145"/>
    </location>
</feature>
<protein>
    <submittedName>
        <fullName evidence="9">YeeE/YedE family protein</fullName>
    </submittedName>
</protein>
<evidence type="ECO:0000313" key="10">
    <source>
        <dbReference type="Proteomes" id="UP000179807"/>
    </source>
</evidence>